<proteinExistence type="predicted"/>
<dbReference type="Proteomes" id="UP000054092">
    <property type="component" value="Unassembled WGS sequence"/>
</dbReference>
<evidence type="ECO:0000313" key="3">
    <source>
        <dbReference type="Proteomes" id="UP000054092"/>
    </source>
</evidence>
<protein>
    <submittedName>
        <fullName evidence="2">Uncharacterized protein</fullName>
    </submittedName>
</protein>
<evidence type="ECO:0000256" key="1">
    <source>
        <dbReference type="SAM" id="Phobius"/>
    </source>
</evidence>
<feature type="transmembrane region" description="Helical" evidence="1">
    <location>
        <begin position="76"/>
        <end position="95"/>
    </location>
</feature>
<gene>
    <name evidence="2" type="ORF">XD94_1286</name>
</gene>
<keyword evidence="1" id="KW-0472">Membrane</keyword>
<comment type="caution">
    <text evidence="2">The sequence shown here is derived from an EMBL/GenBank/DDBJ whole genome shotgun (WGS) entry which is preliminary data.</text>
</comment>
<name>A0A101HNC0_9BACT</name>
<dbReference type="AlphaFoldDB" id="A0A101HNC0"/>
<organism evidence="2 3">
    <name type="scientific">Mesotoga prima</name>
    <dbReference type="NCBI Taxonomy" id="1184387"/>
    <lineage>
        <taxon>Bacteria</taxon>
        <taxon>Thermotogati</taxon>
        <taxon>Thermotogota</taxon>
        <taxon>Thermotogae</taxon>
        <taxon>Kosmotogales</taxon>
        <taxon>Kosmotogaceae</taxon>
        <taxon>Mesotoga</taxon>
    </lineage>
</organism>
<sequence>MNIAFANGFIFLSTMLFTDNYRLHNLVLFLIAYLYVYGSLGRHMSRYDDTFRMLFLSMGYTRQEFFKKYLIVQGKWKLADCILTFSAIATVIRFLSDHLKYFYPDEWLKLMLLFTVICLTVGVSRWFGDSSVNKLSMEE</sequence>
<keyword evidence="1" id="KW-1133">Transmembrane helix</keyword>
<feature type="transmembrane region" description="Helical" evidence="1">
    <location>
        <begin position="107"/>
        <end position="127"/>
    </location>
</feature>
<keyword evidence="1" id="KW-0812">Transmembrane</keyword>
<reference evidence="3" key="1">
    <citation type="journal article" date="2015" name="MBio">
        <title>Genome-Resolved Metagenomic Analysis Reveals Roles for Candidate Phyla and Other Microbial Community Members in Biogeochemical Transformations in Oil Reservoirs.</title>
        <authorList>
            <person name="Hu P."/>
            <person name="Tom L."/>
            <person name="Singh A."/>
            <person name="Thomas B.C."/>
            <person name="Baker B.J."/>
            <person name="Piceno Y.M."/>
            <person name="Andersen G.L."/>
            <person name="Banfield J.F."/>
        </authorList>
    </citation>
    <scope>NUCLEOTIDE SEQUENCE [LARGE SCALE GENOMIC DNA]</scope>
</reference>
<dbReference type="PATRIC" id="fig|1184387.3.peg.1739"/>
<dbReference type="EMBL" id="LGGP01000237">
    <property type="protein sequence ID" value="KUK79844.1"/>
    <property type="molecule type" value="Genomic_DNA"/>
</dbReference>
<accession>A0A101HNC0</accession>
<evidence type="ECO:0000313" key="2">
    <source>
        <dbReference type="EMBL" id="KUK79844.1"/>
    </source>
</evidence>
<feature type="transmembrane region" description="Helical" evidence="1">
    <location>
        <begin position="21"/>
        <end position="38"/>
    </location>
</feature>